<dbReference type="Pfam" id="PF02272">
    <property type="entry name" value="DHHA1"/>
    <property type="match status" value="1"/>
</dbReference>
<dbReference type="Gene3D" id="3.10.310.30">
    <property type="match status" value="1"/>
</dbReference>
<feature type="domain" description="DHHA1" evidence="2">
    <location>
        <begin position="233"/>
        <end position="305"/>
    </location>
</feature>
<sequence>MIMDEVIKKINESLNIGITYHISPDGDALGSALALLIGLKKYGKNVYIISKDIVSDDMGYLPCSSEVNGFQVTPKEDTDLVIVVDCGNLERISADLSNYSGTIINIDHHLSNDEYGNINYIDVNAAATAEIIYSLLKTMNIIINKDIATCLYTSLVTDTGSFRFSNVTKRSHEIAGELIELGIDNSSIHSEIFDNKPLNSLKILGEILKNIKVFFNGKVSYLELTKDICDDCEDVSDVVNYGLKIKGVEVAVFIKEIKDGVKVSLRSKHDFDVRKVAEVFGGGGHTKASGITFRNKTIQDVKELILTSIENELV</sequence>
<reference evidence="3" key="1">
    <citation type="submission" date="2021-01" db="EMBL/GenBank/DDBJ databases">
        <title>Genome public.</title>
        <authorList>
            <person name="Liu C."/>
            <person name="Sun Q."/>
        </authorList>
    </citation>
    <scope>NUCLEOTIDE SEQUENCE</scope>
    <source>
        <strain evidence="3">YIM B02565</strain>
    </source>
</reference>
<name>A0A937K3V3_9CLOT</name>
<proteinExistence type="predicted"/>
<dbReference type="SUPFAM" id="SSF64182">
    <property type="entry name" value="DHH phosphoesterases"/>
    <property type="match status" value="1"/>
</dbReference>
<dbReference type="Pfam" id="PF01368">
    <property type="entry name" value="DHH"/>
    <property type="match status" value="1"/>
</dbReference>
<protein>
    <submittedName>
        <fullName evidence="3">Bifunctional oligoribonuclease/PAP phosphatase NrnA</fullName>
    </submittedName>
</protein>
<dbReference type="RefSeq" id="WP_202766601.1">
    <property type="nucleotide sequence ID" value="NZ_JAESWA010000017.1"/>
</dbReference>
<evidence type="ECO:0000313" key="4">
    <source>
        <dbReference type="Proteomes" id="UP000623681"/>
    </source>
</evidence>
<dbReference type="InterPro" id="IPR001667">
    <property type="entry name" value="DDH_dom"/>
</dbReference>
<keyword evidence="4" id="KW-1185">Reference proteome</keyword>
<evidence type="ECO:0000259" key="1">
    <source>
        <dbReference type="Pfam" id="PF01368"/>
    </source>
</evidence>
<dbReference type="AlphaFoldDB" id="A0A937K3V3"/>
<evidence type="ECO:0000313" key="3">
    <source>
        <dbReference type="EMBL" id="MBL4930883.1"/>
    </source>
</evidence>
<evidence type="ECO:0000259" key="2">
    <source>
        <dbReference type="Pfam" id="PF02272"/>
    </source>
</evidence>
<gene>
    <name evidence="3" type="ORF">JK634_03630</name>
</gene>
<dbReference type="Proteomes" id="UP000623681">
    <property type="component" value="Unassembled WGS sequence"/>
</dbReference>
<dbReference type="EMBL" id="JAESWA010000017">
    <property type="protein sequence ID" value="MBL4930883.1"/>
    <property type="molecule type" value="Genomic_DNA"/>
</dbReference>
<dbReference type="InterPro" id="IPR003156">
    <property type="entry name" value="DHHA1_dom"/>
</dbReference>
<comment type="caution">
    <text evidence="3">The sequence shown here is derived from an EMBL/GenBank/DDBJ whole genome shotgun (WGS) entry which is preliminary data.</text>
</comment>
<dbReference type="Gene3D" id="3.90.1640.10">
    <property type="entry name" value="inorganic pyrophosphatase (n-terminal core)"/>
    <property type="match status" value="1"/>
</dbReference>
<dbReference type="InterPro" id="IPR038763">
    <property type="entry name" value="DHH_sf"/>
</dbReference>
<feature type="domain" description="DDH" evidence="1">
    <location>
        <begin position="15"/>
        <end position="153"/>
    </location>
</feature>
<dbReference type="PANTHER" id="PTHR47618">
    <property type="entry name" value="BIFUNCTIONAL OLIGORIBONUCLEASE AND PAP PHOSPHATASE NRNA"/>
    <property type="match status" value="1"/>
</dbReference>
<dbReference type="PANTHER" id="PTHR47618:SF1">
    <property type="entry name" value="BIFUNCTIONAL OLIGORIBONUCLEASE AND PAP PHOSPHATASE NRNA"/>
    <property type="match status" value="1"/>
</dbReference>
<accession>A0A937K3V3</accession>
<dbReference type="GO" id="GO:0003676">
    <property type="term" value="F:nucleic acid binding"/>
    <property type="evidence" value="ECO:0007669"/>
    <property type="project" value="InterPro"/>
</dbReference>
<organism evidence="3 4">
    <name type="scientific">Clostridium paridis</name>
    <dbReference type="NCBI Taxonomy" id="2803863"/>
    <lineage>
        <taxon>Bacteria</taxon>
        <taxon>Bacillati</taxon>
        <taxon>Bacillota</taxon>
        <taxon>Clostridia</taxon>
        <taxon>Eubacteriales</taxon>
        <taxon>Clostridiaceae</taxon>
        <taxon>Clostridium</taxon>
    </lineage>
</organism>
<dbReference type="InterPro" id="IPR051319">
    <property type="entry name" value="Oligoribo/pAp-PDE_c-di-AMP_PDE"/>
</dbReference>